<keyword evidence="22" id="KW-1185">Reference proteome</keyword>
<evidence type="ECO:0000313" key="22">
    <source>
        <dbReference type="Proteomes" id="UP000663873"/>
    </source>
</evidence>
<comment type="similarity">
    <text evidence="3">Belongs to the glycosyltransferase 31 family. Beta3-Gal-T subfamily.</text>
</comment>
<organism evidence="14 21">
    <name type="scientific">Rotaria socialis</name>
    <dbReference type="NCBI Taxonomy" id="392032"/>
    <lineage>
        <taxon>Eukaryota</taxon>
        <taxon>Metazoa</taxon>
        <taxon>Spiralia</taxon>
        <taxon>Gnathifera</taxon>
        <taxon>Rotifera</taxon>
        <taxon>Eurotatoria</taxon>
        <taxon>Bdelloidea</taxon>
        <taxon>Philodinida</taxon>
        <taxon>Philodinidae</taxon>
        <taxon>Rotaria</taxon>
    </lineage>
</organism>
<reference evidence="14" key="1">
    <citation type="submission" date="2021-02" db="EMBL/GenBank/DDBJ databases">
        <authorList>
            <person name="Nowell W R."/>
        </authorList>
    </citation>
    <scope>NUCLEOTIDE SEQUENCE</scope>
</reference>
<comment type="caution">
    <text evidence="14">The sequence shown here is derived from an EMBL/GenBank/DDBJ whole genome shotgun (WGS) entry which is preliminary data.</text>
</comment>
<evidence type="ECO:0000313" key="20">
    <source>
        <dbReference type="EMBL" id="CAF4852263.1"/>
    </source>
</evidence>
<sequence>MNIFRIWLVIGFTVCLTLRLVLYRTPCSYHDIPDVPRYFKIPVVLFHPSTFRKSFVCNYNKKYLEYPWINNRLHPAKRLKPYCSQIPSPTSSWQKAENYQENDIAFIIYTGASFYTTRATSVRETWISRVTNYYFLASKPYPSLPITIIKNTGEDYQSNTKKIFYGLESIFRQQKAIHPSKRHKWYFLVGCDTYVNVPHLLKQLDPYNFTAPYFIGGSVGEAMCFHKNGAGFKSTFVGGNTAHILSAALVEAVHPHLSVYIESTWPKPNHSSSGLSDVALSCLILNLGFNITILPGFWRRTPQGINEEFGLKEIMKVLEPSSWHYIHPALMIDLDEFYTYQYVDRLKNDQKWTEILEFIYLFIGTHYETLRKHQSNDTEKLVRKYR</sequence>
<evidence type="ECO:0000313" key="15">
    <source>
        <dbReference type="EMBL" id="CAF3613795.1"/>
    </source>
</evidence>
<keyword evidence="7" id="KW-0812">Transmembrane</keyword>
<protein>
    <recommendedName>
        <fullName evidence="4">N-acetylgalactosaminide beta-1,3-galactosyltransferase</fullName>
        <ecNumber evidence="4">2.4.1.122</ecNumber>
    </recommendedName>
</protein>
<dbReference type="Gene3D" id="3.90.550.50">
    <property type="match status" value="1"/>
</dbReference>
<dbReference type="EMBL" id="CAJNYT010005600">
    <property type="protein sequence ID" value="CAF3758689.1"/>
    <property type="molecule type" value="Genomic_DNA"/>
</dbReference>
<evidence type="ECO:0000313" key="18">
    <source>
        <dbReference type="EMBL" id="CAF4458140.1"/>
    </source>
</evidence>
<evidence type="ECO:0000313" key="16">
    <source>
        <dbReference type="EMBL" id="CAF3758689.1"/>
    </source>
</evidence>
<keyword evidence="10" id="KW-1133">Transmembrane helix</keyword>
<keyword evidence="5" id="KW-0328">Glycosyltransferase</keyword>
<dbReference type="InterPro" id="IPR026050">
    <property type="entry name" value="C1GALT1/C1GALT1_chp1"/>
</dbReference>
<keyword evidence="11" id="KW-0472">Membrane</keyword>
<evidence type="ECO:0000256" key="11">
    <source>
        <dbReference type="ARBA" id="ARBA00023136"/>
    </source>
</evidence>
<accession>A0A817TML4</accession>
<dbReference type="EMBL" id="CAJNXB010002308">
    <property type="protein sequence ID" value="CAF3233403.1"/>
    <property type="molecule type" value="Genomic_DNA"/>
</dbReference>
<evidence type="ECO:0000256" key="9">
    <source>
        <dbReference type="ARBA" id="ARBA00022968"/>
    </source>
</evidence>
<evidence type="ECO:0000313" key="13">
    <source>
        <dbReference type="EMBL" id="CAF3233403.1"/>
    </source>
</evidence>
<dbReference type="GO" id="GO:0016020">
    <property type="term" value="C:membrane"/>
    <property type="evidence" value="ECO:0007669"/>
    <property type="project" value="UniProtKB-SubCell"/>
</dbReference>
<dbReference type="Proteomes" id="UP000663862">
    <property type="component" value="Unassembled WGS sequence"/>
</dbReference>
<dbReference type="Proteomes" id="UP000663873">
    <property type="component" value="Unassembled WGS sequence"/>
</dbReference>
<dbReference type="Proteomes" id="UP000663833">
    <property type="component" value="Unassembled WGS sequence"/>
</dbReference>
<comment type="subcellular location">
    <subcellularLocation>
        <location evidence="1">Membrane</location>
        <topology evidence="1">Single-pass type II membrane protein</topology>
    </subcellularLocation>
</comment>
<evidence type="ECO:0000256" key="8">
    <source>
        <dbReference type="ARBA" id="ARBA00022741"/>
    </source>
</evidence>
<evidence type="ECO:0000256" key="1">
    <source>
        <dbReference type="ARBA" id="ARBA00004606"/>
    </source>
</evidence>
<dbReference type="EC" id="2.4.1.122" evidence="4"/>
<dbReference type="OrthoDB" id="9977039at2759"/>
<dbReference type="EMBL" id="CAJOBR010006848">
    <property type="protein sequence ID" value="CAF4852263.1"/>
    <property type="molecule type" value="Genomic_DNA"/>
</dbReference>
<dbReference type="Proteomes" id="UP000663869">
    <property type="component" value="Unassembled WGS sequence"/>
</dbReference>
<dbReference type="EMBL" id="CAJNYU010000034">
    <property type="protein sequence ID" value="CAF3322954.1"/>
    <property type="molecule type" value="Genomic_DNA"/>
</dbReference>
<evidence type="ECO:0000313" key="14">
    <source>
        <dbReference type="EMBL" id="CAF3322954.1"/>
    </source>
</evidence>
<dbReference type="Proteomes" id="UP000663825">
    <property type="component" value="Unassembled WGS sequence"/>
</dbReference>
<keyword evidence="8" id="KW-0547">Nucleotide-binding</keyword>
<evidence type="ECO:0000256" key="4">
    <source>
        <dbReference type="ARBA" id="ARBA00012557"/>
    </source>
</evidence>
<dbReference type="EMBL" id="CAJOBP010005023">
    <property type="protein sequence ID" value="CAF4458140.1"/>
    <property type="molecule type" value="Genomic_DNA"/>
</dbReference>
<evidence type="ECO:0000256" key="2">
    <source>
        <dbReference type="ARBA" id="ARBA00004922"/>
    </source>
</evidence>
<keyword evidence="6" id="KW-0808">Transferase</keyword>
<dbReference type="EMBL" id="CAJOBQ010000516">
    <property type="protein sequence ID" value="CAF4372189.1"/>
    <property type="molecule type" value="Genomic_DNA"/>
</dbReference>
<evidence type="ECO:0000256" key="6">
    <source>
        <dbReference type="ARBA" id="ARBA00022679"/>
    </source>
</evidence>
<dbReference type="Proteomes" id="UP000663848">
    <property type="component" value="Unassembled WGS sequence"/>
</dbReference>
<evidence type="ECO:0000256" key="5">
    <source>
        <dbReference type="ARBA" id="ARBA00022676"/>
    </source>
</evidence>
<evidence type="ECO:0000313" key="17">
    <source>
        <dbReference type="EMBL" id="CAF4372189.1"/>
    </source>
</evidence>
<keyword evidence="9" id="KW-0735">Signal-anchor</keyword>
<gene>
    <name evidence="14" type="ORF">FME351_LOCUS1565</name>
    <name evidence="16" type="ORF">GRG538_LOCUS31816</name>
    <name evidence="19" type="ORF">HFQ381_LOCUS29495</name>
    <name evidence="15" type="ORF">LUA448_LOCUS31065</name>
    <name evidence="20" type="ORF">QYT958_LOCUS27270</name>
    <name evidence="13" type="ORF">TIS948_LOCUS14225</name>
    <name evidence="17" type="ORF">TSG867_LOCUS10969</name>
    <name evidence="18" type="ORF">UJA718_LOCUS23288</name>
</gene>
<proteinExistence type="inferred from homology"/>
<dbReference type="Proteomes" id="UP000663872">
    <property type="component" value="Unassembled WGS sequence"/>
</dbReference>
<evidence type="ECO:0000313" key="19">
    <source>
        <dbReference type="EMBL" id="CAF4527161.1"/>
    </source>
</evidence>
<evidence type="ECO:0000256" key="10">
    <source>
        <dbReference type="ARBA" id="ARBA00022989"/>
    </source>
</evidence>
<dbReference type="GO" id="GO:0016263">
    <property type="term" value="F:glycoprotein-N-acetylgalactosamine 3-beta-galactosyltransferase activity"/>
    <property type="evidence" value="ECO:0007669"/>
    <property type="project" value="UniProtKB-EC"/>
</dbReference>
<name>A0A817TML4_9BILA</name>
<evidence type="ECO:0000313" key="21">
    <source>
        <dbReference type="Proteomes" id="UP000663869"/>
    </source>
</evidence>
<evidence type="ECO:0000256" key="7">
    <source>
        <dbReference type="ARBA" id="ARBA00022692"/>
    </source>
</evidence>
<dbReference type="AlphaFoldDB" id="A0A817TML4"/>
<dbReference type="Pfam" id="PF02434">
    <property type="entry name" value="Fringe"/>
    <property type="match status" value="1"/>
</dbReference>
<dbReference type="EMBL" id="CAJOBO010004676">
    <property type="protein sequence ID" value="CAF4527161.1"/>
    <property type="molecule type" value="Genomic_DNA"/>
</dbReference>
<evidence type="ECO:0000256" key="3">
    <source>
        <dbReference type="ARBA" id="ARBA00006462"/>
    </source>
</evidence>
<dbReference type="Proteomes" id="UP000663851">
    <property type="component" value="Unassembled WGS sequence"/>
</dbReference>
<evidence type="ECO:0000259" key="12">
    <source>
        <dbReference type="Pfam" id="PF02434"/>
    </source>
</evidence>
<comment type="pathway">
    <text evidence="2">Protein modification; protein glycosylation.</text>
</comment>
<dbReference type="PANTHER" id="PTHR23033">
    <property type="entry name" value="BETA1,3-GALACTOSYLTRANSFERASE"/>
    <property type="match status" value="1"/>
</dbReference>
<dbReference type="EMBL" id="CAJNYD010004628">
    <property type="protein sequence ID" value="CAF3613795.1"/>
    <property type="molecule type" value="Genomic_DNA"/>
</dbReference>
<dbReference type="InterPro" id="IPR003378">
    <property type="entry name" value="Fringe-like_glycosylTrfase"/>
</dbReference>
<feature type="domain" description="Fringe-like glycosyltransferase" evidence="12">
    <location>
        <begin position="99"/>
        <end position="299"/>
    </location>
</feature>
<dbReference type="GO" id="GO:0000166">
    <property type="term" value="F:nucleotide binding"/>
    <property type="evidence" value="ECO:0007669"/>
    <property type="project" value="UniProtKB-KW"/>
</dbReference>